<dbReference type="AlphaFoldDB" id="A0A3D9FH39"/>
<keyword evidence="2" id="KW-1185">Reference proteome</keyword>
<evidence type="ECO:0000313" key="2">
    <source>
        <dbReference type="Proteomes" id="UP000256310"/>
    </source>
</evidence>
<protein>
    <recommendedName>
        <fullName evidence="3">DUF1491 family protein</fullName>
    </recommendedName>
</protein>
<dbReference type="InterPro" id="IPR009964">
    <property type="entry name" value="DUF1491"/>
</dbReference>
<dbReference type="Proteomes" id="UP000256310">
    <property type="component" value="Unassembled WGS sequence"/>
</dbReference>
<dbReference type="Pfam" id="PF07372">
    <property type="entry name" value="DUF1491"/>
    <property type="match status" value="1"/>
</dbReference>
<evidence type="ECO:0008006" key="3">
    <source>
        <dbReference type="Google" id="ProtNLM"/>
    </source>
</evidence>
<reference evidence="1 2" key="1">
    <citation type="submission" date="2018-07" db="EMBL/GenBank/DDBJ databases">
        <title>Genomic Encyclopedia of Type Strains, Phase IV (KMG-IV): sequencing the most valuable type-strain genomes for metagenomic binning, comparative biology and taxonomic classification.</title>
        <authorList>
            <person name="Goeker M."/>
        </authorList>
    </citation>
    <scope>NUCLEOTIDE SEQUENCE [LARGE SCALE GENOMIC DNA]</scope>
    <source>
        <strain evidence="1 2">DSM 26725</strain>
    </source>
</reference>
<evidence type="ECO:0000313" key="1">
    <source>
        <dbReference type="EMBL" id="RED17105.1"/>
    </source>
</evidence>
<dbReference type="RefSeq" id="WP_211306417.1">
    <property type="nucleotide sequence ID" value="NZ_QRDP01000004.1"/>
</dbReference>
<gene>
    <name evidence="1" type="ORF">DFR46_2141</name>
</gene>
<dbReference type="EMBL" id="QRDP01000004">
    <property type="protein sequence ID" value="RED17105.1"/>
    <property type="molecule type" value="Genomic_DNA"/>
</dbReference>
<sequence length="113" mass="12272">MSGRITSKVLIGALRRRVEAAGGHAMVLSKGDEISGAVLLALADRGTVRGLRERGLAPDGSYRWVEAGPDDIGDPQALADYLERRRKFDPDIWVVEIDLDEPEAWLADFIGAA</sequence>
<accession>A0A3D9FH39</accession>
<comment type="caution">
    <text evidence="1">The sequence shown here is derived from an EMBL/GenBank/DDBJ whole genome shotgun (WGS) entry which is preliminary data.</text>
</comment>
<proteinExistence type="predicted"/>
<dbReference type="Gene3D" id="3.40.1530.20">
    <property type="entry name" value="Protein of unknown function (DUF1491)"/>
    <property type="match status" value="1"/>
</dbReference>
<organism evidence="1 2">
    <name type="scientific">Parasphingopyxis lamellibrachiae</name>
    <dbReference type="NCBI Taxonomy" id="680125"/>
    <lineage>
        <taxon>Bacteria</taxon>
        <taxon>Pseudomonadati</taxon>
        <taxon>Pseudomonadota</taxon>
        <taxon>Alphaproteobacteria</taxon>
        <taxon>Sphingomonadales</taxon>
        <taxon>Sphingomonadaceae</taxon>
        <taxon>Parasphingopyxis</taxon>
    </lineage>
</organism>
<name>A0A3D9FH39_9SPHN</name>